<feature type="region of interest" description="Disordered" evidence="1">
    <location>
        <begin position="30"/>
        <end position="53"/>
    </location>
</feature>
<dbReference type="Proteomes" id="UP000800235">
    <property type="component" value="Unassembled WGS sequence"/>
</dbReference>
<gene>
    <name evidence="2" type="ORF">EJ08DRAFT_698261</name>
</gene>
<dbReference type="AlphaFoldDB" id="A0A9P4TXF0"/>
<dbReference type="EMBL" id="MU007046">
    <property type="protein sequence ID" value="KAF2429545.1"/>
    <property type="molecule type" value="Genomic_DNA"/>
</dbReference>
<accession>A0A9P4TXF0</accession>
<evidence type="ECO:0000313" key="3">
    <source>
        <dbReference type="Proteomes" id="UP000800235"/>
    </source>
</evidence>
<evidence type="ECO:0000313" key="2">
    <source>
        <dbReference type="EMBL" id="KAF2429545.1"/>
    </source>
</evidence>
<name>A0A9P4TXF0_9PEZI</name>
<protein>
    <submittedName>
        <fullName evidence="2">Uncharacterized protein</fullName>
    </submittedName>
</protein>
<feature type="compositionally biased region" description="Polar residues" evidence="1">
    <location>
        <begin position="215"/>
        <end position="224"/>
    </location>
</feature>
<keyword evidence="3" id="KW-1185">Reference proteome</keyword>
<feature type="compositionally biased region" description="Basic and acidic residues" evidence="1">
    <location>
        <begin position="186"/>
        <end position="208"/>
    </location>
</feature>
<dbReference type="OrthoDB" id="5226911at2759"/>
<proteinExistence type="predicted"/>
<evidence type="ECO:0000256" key="1">
    <source>
        <dbReference type="SAM" id="MobiDB-lite"/>
    </source>
</evidence>
<feature type="compositionally biased region" description="Basic residues" evidence="1">
    <location>
        <begin position="30"/>
        <end position="39"/>
    </location>
</feature>
<feature type="compositionally biased region" description="Low complexity" evidence="1">
    <location>
        <begin position="228"/>
        <end position="247"/>
    </location>
</feature>
<organism evidence="2 3">
    <name type="scientific">Tothia fuscella</name>
    <dbReference type="NCBI Taxonomy" id="1048955"/>
    <lineage>
        <taxon>Eukaryota</taxon>
        <taxon>Fungi</taxon>
        <taxon>Dikarya</taxon>
        <taxon>Ascomycota</taxon>
        <taxon>Pezizomycotina</taxon>
        <taxon>Dothideomycetes</taxon>
        <taxon>Pleosporomycetidae</taxon>
        <taxon>Venturiales</taxon>
        <taxon>Cylindrosympodiaceae</taxon>
        <taxon>Tothia</taxon>
    </lineage>
</organism>
<reference evidence="2" key="1">
    <citation type="journal article" date="2020" name="Stud. Mycol.">
        <title>101 Dothideomycetes genomes: a test case for predicting lifestyles and emergence of pathogens.</title>
        <authorList>
            <person name="Haridas S."/>
            <person name="Albert R."/>
            <person name="Binder M."/>
            <person name="Bloem J."/>
            <person name="Labutti K."/>
            <person name="Salamov A."/>
            <person name="Andreopoulos B."/>
            <person name="Baker S."/>
            <person name="Barry K."/>
            <person name="Bills G."/>
            <person name="Bluhm B."/>
            <person name="Cannon C."/>
            <person name="Castanera R."/>
            <person name="Culley D."/>
            <person name="Daum C."/>
            <person name="Ezra D."/>
            <person name="Gonzalez J."/>
            <person name="Henrissat B."/>
            <person name="Kuo A."/>
            <person name="Liang C."/>
            <person name="Lipzen A."/>
            <person name="Lutzoni F."/>
            <person name="Magnuson J."/>
            <person name="Mondo S."/>
            <person name="Nolan M."/>
            <person name="Ohm R."/>
            <person name="Pangilinan J."/>
            <person name="Park H.-J."/>
            <person name="Ramirez L."/>
            <person name="Alfaro M."/>
            <person name="Sun H."/>
            <person name="Tritt A."/>
            <person name="Yoshinaga Y."/>
            <person name="Zwiers L.-H."/>
            <person name="Turgeon B."/>
            <person name="Goodwin S."/>
            <person name="Spatafora J."/>
            <person name="Crous P."/>
            <person name="Grigoriev I."/>
        </authorList>
    </citation>
    <scope>NUCLEOTIDE SEQUENCE</scope>
    <source>
        <strain evidence="2">CBS 130266</strain>
    </source>
</reference>
<sequence>MATTDSSVLHIVSAFTRSLDIFKNLRERRREKKSSKIGRSHGEHSGDELRLSKSLRQGPVDIQQEYEKHYKTVGDRYAIGDPIAQASLAQTIRRLNTGLVNFISSLLSCDKKDAQIDYRFLTSLSDISRHEALDTLSQLSYRMSRSALSLNPKPRLPAHTRQTSRGGKENRGTGAGKSNSKHQHKRNDSKDVKSSRNRSHSRDGETKKPVIRRVQLSNSSNTTLVIVRPRTQRTTSGSSSSRSSTQPPSSPPPPAYSSQPTSPHHSPHPSTSTTTSPPLPPLPPHCQNTFPVQIPRDQHADLPYHYHTKRRQDKITPSMYTFASDSTKLGEISMNRWNIPYDYEGMAKRNQEVPLRPWTSEEPPVRVKRGFFGLFKKSGGGGA</sequence>
<feature type="region of interest" description="Disordered" evidence="1">
    <location>
        <begin position="147"/>
        <end position="291"/>
    </location>
</feature>
<feature type="compositionally biased region" description="Low complexity" evidence="1">
    <location>
        <begin position="256"/>
        <end position="276"/>
    </location>
</feature>
<comment type="caution">
    <text evidence="2">The sequence shown here is derived from an EMBL/GenBank/DDBJ whole genome shotgun (WGS) entry which is preliminary data.</text>
</comment>
<feature type="compositionally biased region" description="Basic and acidic residues" evidence="1">
    <location>
        <begin position="40"/>
        <end position="51"/>
    </location>
</feature>